<dbReference type="STRING" id="418985.A0A1V9X7Y0"/>
<accession>A0A1V9X7Y0</accession>
<dbReference type="FunCoup" id="A0A1V9X7Y0">
    <property type="interactions" value="6"/>
</dbReference>
<dbReference type="SUPFAM" id="SSF50978">
    <property type="entry name" value="WD40 repeat-like"/>
    <property type="match status" value="1"/>
</dbReference>
<dbReference type="PANTHER" id="PTHR19863">
    <property type="entry name" value="NEMITIN (NEURONAL ENRICHED MAP INTERACTING PROTEIN) HOMOLOG"/>
    <property type="match status" value="1"/>
</dbReference>
<comment type="caution">
    <text evidence="2">The sequence shown here is derived from an EMBL/GenBank/DDBJ whole genome shotgun (WGS) entry which is preliminary data.</text>
</comment>
<dbReference type="InterPro" id="IPR001680">
    <property type="entry name" value="WD40_rpt"/>
</dbReference>
<dbReference type="InterPro" id="IPR015943">
    <property type="entry name" value="WD40/YVTN_repeat-like_dom_sf"/>
</dbReference>
<keyword evidence="3" id="KW-1185">Reference proteome</keyword>
<evidence type="ECO:0000256" key="1">
    <source>
        <dbReference type="PROSITE-ProRule" id="PRU00221"/>
    </source>
</evidence>
<dbReference type="PROSITE" id="PS50294">
    <property type="entry name" value="WD_REPEATS_REGION"/>
    <property type="match status" value="1"/>
</dbReference>
<sequence>MSRFAYPSYAQLGFRLIPRSIAEDPSKRRRALQTLVTDPTPLNYIHIYKGAAELFACLTTPVRPFGYPSNQGGSSGNHIRHEPRDTGADERAQFIPVTTLEDAQVVRAVDFHPSGKYYAVGSNSKTLRICAYPIMDDIRESHLTTQPSVPHKRLKHHKGSIYCLAWNQTGELIATGSNDKTVKLSRFNEDECSMDHGGEAELTMHDGTVRDLCFVEDLTNRSSLLISGGAGDNKIYITDCETATPFQSLSGHSGQWRSVIADNIGLRACEVANIESQSPEQCELRLFNKISVG</sequence>
<evidence type="ECO:0000313" key="3">
    <source>
        <dbReference type="Proteomes" id="UP000192247"/>
    </source>
</evidence>
<dbReference type="InterPro" id="IPR040067">
    <property type="entry name" value="WDR47"/>
</dbReference>
<dbReference type="Pfam" id="PF00400">
    <property type="entry name" value="WD40"/>
    <property type="match status" value="2"/>
</dbReference>
<reference evidence="2 3" key="1">
    <citation type="journal article" date="2017" name="Gigascience">
        <title>Draft genome of the honey bee ectoparasitic mite, Tropilaelaps mercedesae, is shaped by the parasitic life history.</title>
        <authorList>
            <person name="Dong X."/>
            <person name="Armstrong S.D."/>
            <person name="Xia D."/>
            <person name="Makepeace B.L."/>
            <person name="Darby A.C."/>
            <person name="Kadowaki T."/>
        </authorList>
    </citation>
    <scope>NUCLEOTIDE SEQUENCE [LARGE SCALE GENOMIC DNA]</scope>
    <source>
        <strain evidence="2">Wuxi-XJTLU</strain>
    </source>
</reference>
<feature type="repeat" description="WD" evidence="1">
    <location>
        <begin position="154"/>
        <end position="184"/>
    </location>
</feature>
<dbReference type="Gene3D" id="2.130.10.10">
    <property type="entry name" value="YVTN repeat-like/Quinoprotein amine dehydrogenase"/>
    <property type="match status" value="1"/>
</dbReference>
<evidence type="ECO:0000313" key="2">
    <source>
        <dbReference type="EMBL" id="OQR69516.1"/>
    </source>
</evidence>
<proteinExistence type="predicted"/>
<dbReference type="PANTHER" id="PTHR19863:SF5">
    <property type="entry name" value="WD REPEAT-CONTAINING PROTEIN 47"/>
    <property type="match status" value="1"/>
</dbReference>
<dbReference type="AlphaFoldDB" id="A0A1V9X7Y0"/>
<dbReference type="EMBL" id="MNPL01020652">
    <property type="protein sequence ID" value="OQR69516.1"/>
    <property type="molecule type" value="Genomic_DNA"/>
</dbReference>
<protein>
    <submittedName>
        <fullName evidence="2">WD repeat-containing protein 47 isoform 1</fullName>
    </submittedName>
</protein>
<name>A0A1V9X7Y0_9ACAR</name>
<gene>
    <name evidence="2" type="ORF">BIW11_12205</name>
</gene>
<dbReference type="OrthoDB" id="187712at2759"/>
<dbReference type="InterPro" id="IPR036322">
    <property type="entry name" value="WD40_repeat_dom_sf"/>
</dbReference>
<dbReference type="InParanoid" id="A0A1V9X7Y0"/>
<dbReference type="PROSITE" id="PS50082">
    <property type="entry name" value="WD_REPEATS_2"/>
    <property type="match status" value="1"/>
</dbReference>
<keyword evidence="1" id="KW-0853">WD repeat</keyword>
<organism evidence="2 3">
    <name type="scientific">Tropilaelaps mercedesae</name>
    <dbReference type="NCBI Taxonomy" id="418985"/>
    <lineage>
        <taxon>Eukaryota</taxon>
        <taxon>Metazoa</taxon>
        <taxon>Ecdysozoa</taxon>
        <taxon>Arthropoda</taxon>
        <taxon>Chelicerata</taxon>
        <taxon>Arachnida</taxon>
        <taxon>Acari</taxon>
        <taxon>Parasitiformes</taxon>
        <taxon>Mesostigmata</taxon>
        <taxon>Gamasina</taxon>
        <taxon>Dermanyssoidea</taxon>
        <taxon>Laelapidae</taxon>
        <taxon>Tropilaelaps</taxon>
    </lineage>
</organism>
<dbReference type="Proteomes" id="UP000192247">
    <property type="component" value="Unassembled WGS sequence"/>
</dbReference>
<dbReference type="SMART" id="SM00320">
    <property type="entry name" value="WD40"/>
    <property type="match status" value="3"/>
</dbReference>